<accession>G1WE58</accession>
<comment type="caution">
    <text evidence="1">The sequence shown here is derived from an EMBL/GenBank/DDBJ whole genome shotgun (WGS) entry which is preliminary data.</text>
</comment>
<dbReference type="Proteomes" id="UP000005141">
    <property type="component" value="Unassembled WGS sequence"/>
</dbReference>
<reference evidence="1 2" key="1">
    <citation type="submission" date="2011-07" db="EMBL/GenBank/DDBJ databases">
        <title>The Genome Sequence of Prevotella oulorum F0390.</title>
        <authorList>
            <consortium name="The Broad Institute Genome Sequencing Platform"/>
            <consortium name="The Broad Institute Genome Sequencing Center for Infectious Disease"/>
            <person name="Earl A."/>
            <person name="Ward D."/>
            <person name="Feldgarden M."/>
            <person name="Gevers D."/>
            <person name="Izard J."/>
            <person name="Ganesan A."/>
            <person name="Baranova O.V."/>
            <person name="Blanton J.M."/>
            <person name="Tanner A.C."/>
            <person name="Dewhirst F.E."/>
            <person name="Young S.K."/>
            <person name="Zeng Q."/>
            <person name="Gargeya S."/>
            <person name="Fitzgerald M."/>
            <person name="Haas B."/>
            <person name="Abouelleil A."/>
            <person name="Alvarado L."/>
            <person name="Arachchi H.M."/>
            <person name="Berlin A."/>
            <person name="Brown A."/>
            <person name="Chapman S.B."/>
            <person name="Chen Z."/>
            <person name="Dunbar C."/>
            <person name="Freedman E."/>
            <person name="Gearin G."/>
            <person name="Gellesch M."/>
            <person name="Goldberg J."/>
            <person name="Griggs A."/>
            <person name="Gujja S."/>
            <person name="Heiman D."/>
            <person name="Howarth C."/>
            <person name="Larson L."/>
            <person name="Lui A."/>
            <person name="MacDonald P.J.P."/>
            <person name="Mehta T."/>
            <person name="Montmayeur A."/>
            <person name="Murphy C."/>
            <person name="Neiman D."/>
            <person name="Pearson M."/>
            <person name="Priest M."/>
            <person name="Roberts A."/>
            <person name="Saif S."/>
            <person name="Shea T."/>
            <person name="Shenoy N."/>
            <person name="Sisk P."/>
            <person name="Stolte C."/>
            <person name="Sykes S."/>
            <person name="Wortman J."/>
            <person name="Nusbaum C."/>
            <person name="Birren B."/>
        </authorList>
    </citation>
    <scope>NUCLEOTIDE SEQUENCE [LARGE SCALE GENOMIC DNA]</scope>
    <source>
        <strain evidence="1 2">F0390</strain>
    </source>
</reference>
<evidence type="ECO:0000313" key="2">
    <source>
        <dbReference type="Proteomes" id="UP000005141"/>
    </source>
</evidence>
<dbReference type="AlphaFoldDB" id="G1WE58"/>
<dbReference type="HOGENOM" id="CLU_1904845_0_0_10"/>
<dbReference type="EMBL" id="ADGI01000062">
    <property type="protein sequence ID" value="EGV29436.1"/>
    <property type="molecule type" value="Genomic_DNA"/>
</dbReference>
<protein>
    <submittedName>
        <fullName evidence="1">Uncharacterized protein</fullName>
    </submittedName>
</protein>
<evidence type="ECO:0000313" key="1">
    <source>
        <dbReference type="EMBL" id="EGV29436.1"/>
    </source>
</evidence>
<name>G1WE58_9BACT</name>
<proteinExistence type="predicted"/>
<keyword evidence="2" id="KW-1185">Reference proteome</keyword>
<sequence length="133" mass="15823">MLLQHNLHAFSRQSACFFRQPFHPFVDEGKRDTPVSSLFFSKMSEIRPFLIHFFQKQTRYTRFSIIFHQNERNTPVSHLFFSKTSEIHPYLMLFLQNKSTCFFCFRHHFLPQQTREAAGLQAGYGSKRRKGDG</sequence>
<organism evidence="1 2">
    <name type="scientific">Segatella oulorum F0390</name>
    <dbReference type="NCBI Taxonomy" id="702438"/>
    <lineage>
        <taxon>Bacteria</taxon>
        <taxon>Pseudomonadati</taxon>
        <taxon>Bacteroidota</taxon>
        <taxon>Bacteroidia</taxon>
        <taxon>Bacteroidales</taxon>
        <taxon>Prevotellaceae</taxon>
        <taxon>Segatella</taxon>
    </lineage>
</organism>
<gene>
    <name evidence="1" type="ORF">HMPREF9431_02188</name>
</gene>